<comment type="subcellular location">
    <subcellularLocation>
        <location evidence="1">Cytoplasm</location>
    </subcellularLocation>
</comment>
<dbReference type="InterPro" id="IPR007244">
    <property type="entry name" value="Naa35_N"/>
</dbReference>
<sequence>MDMDADYTVPGGSSFRDVTSVFALASQEMDPGSIVAVDAFSLSDAMTATEIGEPRLDTGIQLENTERPQFDPLTPLLPEEICWIIDRSMAYETEWHASNPLAHTVFTLLYVHCLNDVDPDVLPFLPMIDLDSSRPLELITVILRAYTSGLLKSCSIAWNELSKGSLLDTEDWHSDKSDVSLLEGWPVKAAIARLDTALAWLSTTTKGSATIMARCPQNQSPVPSDYTPVTELNRISPSRSRRLQSASPICETFALSFDPYIARQLNTFLPVRVIDVPSLEQTCDAYERLLNGWEDLAKLSKTYQISTWNQVGFHQSWFSAPAAQPAYIRSCAQTLFYDGIQIIHNQAQSWLVDRLFEETIGVSYHVFAQHWGGQGSAALLDLERKIIHTIIPHIRGLWNNPARRRRFLVKSIFDWHIIYDTLCALVEGLDVSDNIDPVTFRTLNQFSKAVVPWRLASITEVILSGFQLELYHPLERPFAYWFAAQVTDVHLNYLDVLLNGMAGVVPQESPSRKEMQFQQHFLVALQAMSMAMFVSLIRSLPPNTIFDQWEQLRANLHRRYKWSFKTAYDMCDFEPVVLEPDFTQFLREVHVIQDLGRGRGQSQDNARNIKVNDQRYSLRSPLEYFELAQRLLRTLISTNNTGTLNGNWGHDRMKLLRGMSEACQELRPYLDESSSDAGDTSQISVTKLDWTRSSPNSQFKTPWFPSVRLHEGGTTALSSGGNS</sequence>
<name>A0ABQ8VJS3_9AGAR</name>
<reference evidence="6" key="1">
    <citation type="submission" date="2022-08" db="EMBL/GenBank/DDBJ databases">
        <title>A Global Phylogenomic Analysis of the Shiitake Genus Lentinula.</title>
        <authorList>
            <consortium name="DOE Joint Genome Institute"/>
            <person name="Sierra-Patev S."/>
            <person name="Min B."/>
            <person name="Naranjo-Ortiz M."/>
            <person name="Looney B."/>
            <person name="Konkel Z."/>
            <person name="Slot J.C."/>
            <person name="Sakamoto Y."/>
            <person name="Steenwyk J.L."/>
            <person name="Rokas A."/>
            <person name="Carro J."/>
            <person name="Camarero S."/>
            <person name="Ferreira P."/>
            <person name="Molpeceres G."/>
            <person name="Ruiz-Duenas F.J."/>
            <person name="Serrano A."/>
            <person name="Henrissat B."/>
            <person name="Drula E."/>
            <person name="Hughes K.W."/>
            <person name="Mata J.L."/>
            <person name="Ishikawa N.K."/>
            <person name="Vargas-Isla R."/>
            <person name="Ushijima S."/>
            <person name="Smith C.A."/>
            <person name="Ahrendt S."/>
            <person name="Andreopoulos W."/>
            <person name="He G."/>
            <person name="Labutti K."/>
            <person name="Lipzen A."/>
            <person name="Ng V."/>
            <person name="Riley R."/>
            <person name="Sandor L."/>
            <person name="Barry K."/>
            <person name="Martinez A.T."/>
            <person name="Xiao Y."/>
            <person name="Gibbons J.G."/>
            <person name="Terashima K."/>
            <person name="Grigoriev I.V."/>
            <person name="Hibbett D.S."/>
        </authorList>
    </citation>
    <scope>NUCLEOTIDE SEQUENCE</scope>
    <source>
        <strain evidence="6">RHP3577 ss4</strain>
    </source>
</reference>
<dbReference type="InterPro" id="IPR057982">
    <property type="entry name" value="TPR_NAA35"/>
</dbReference>
<accession>A0ABQ8VJS3</accession>
<keyword evidence="3" id="KW-0963">Cytoplasm</keyword>
<dbReference type="Proteomes" id="UP001150217">
    <property type="component" value="Unassembled WGS sequence"/>
</dbReference>
<proteinExistence type="inferred from homology"/>
<feature type="domain" description="NAA35-like TPR repeats" evidence="5">
    <location>
        <begin position="326"/>
        <end position="488"/>
    </location>
</feature>
<gene>
    <name evidence="6" type="ORF">C8R41DRAFT_919519</name>
</gene>
<evidence type="ECO:0000313" key="7">
    <source>
        <dbReference type="Proteomes" id="UP001150217"/>
    </source>
</evidence>
<evidence type="ECO:0000259" key="4">
    <source>
        <dbReference type="Pfam" id="PF04112"/>
    </source>
</evidence>
<organism evidence="6 7">
    <name type="scientific">Lentinula lateritia</name>
    <dbReference type="NCBI Taxonomy" id="40482"/>
    <lineage>
        <taxon>Eukaryota</taxon>
        <taxon>Fungi</taxon>
        <taxon>Dikarya</taxon>
        <taxon>Basidiomycota</taxon>
        <taxon>Agaricomycotina</taxon>
        <taxon>Agaricomycetes</taxon>
        <taxon>Agaricomycetidae</taxon>
        <taxon>Agaricales</taxon>
        <taxon>Marasmiineae</taxon>
        <taxon>Omphalotaceae</taxon>
        <taxon>Lentinula</taxon>
    </lineage>
</organism>
<dbReference type="PANTHER" id="PTHR21373">
    <property type="entry name" value="GLUCOSE REPRESSIBLE PROTEIN MAK10"/>
    <property type="match status" value="1"/>
</dbReference>
<keyword evidence="7" id="KW-1185">Reference proteome</keyword>
<evidence type="ECO:0000256" key="3">
    <source>
        <dbReference type="ARBA" id="ARBA00022490"/>
    </source>
</evidence>
<dbReference type="InterPro" id="IPR057983">
    <property type="entry name" value="NAA35-like_N"/>
</dbReference>
<dbReference type="Pfam" id="PF25789">
    <property type="entry name" value="TPR_NAA35"/>
    <property type="match status" value="1"/>
</dbReference>
<evidence type="ECO:0000259" key="5">
    <source>
        <dbReference type="Pfam" id="PF25789"/>
    </source>
</evidence>
<evidence type="ECO:0000313" key="6">
    <source>
        <dbReference type="EMBL" id="KAJ4493301.1"/>
    </source>
</evidence>
<evidence type="ECO:0000256" key="2">
    <source>
        <dbReference type="ARBA" id="ARBA00006289"/>
    </source>
</evidence>
<evidence type="ECO:0000256" key="1">
    <source>
        <dbReference type="ARBA" id="ARBA00004496"/>
    </source>
</evidence>
<comment type="caution">
    <text evidence="6">The sequence shown here is derived from an EMBL/GenBank/DDBJ whole genome shotgun (WGS) entry which is preliminary data.</text>
</comment>
<dbReference type="EMBL" id="JANVFT010000035">
    <property type="protein sequence ID" value="KAJ4493301.1"/>
    <property type="molecule type" value="Genomic_DNA"/>
</dbReference>
<feature type="domain" description="NAA35-like N-terminal" evidence="4">
    <location>
        <begin position="31"/>
        <end position="190"/>
    </location>
</feature>
<comment type="similarity">
    <text evidence="2">Belongs to the MAK10 family.</text>
</comment>
<dbReference type="Pfam" id="PF04112">
    <property type="entry name" value="Mak10"/>
    <property type="match status" value="1"/>
</dbReference>
<protein>
    <submittedName>
        <fullName evidence="6">Mak10 subunit, NatC N-terminal acetyltransferase-domain-containing protein</fullName>
    </submittedName>
</protein>
<dbReference type="PANTHER" id="PTHR21373:SF0">
    <property type="entry name" value="N-ALPHA-ACETYLTRANSFERASE 35, NATC AUXILIARY SUBUNIT"/>
    <property type="match status" value="1"/>
</dbReference>